<reference evidence="1" key="1">
    <citation type="submission" date="2021-12" db="EMBL/GenBank/DDBJ databases">
        <title>Discovery of the Pendulisporaceae a myxobacterial family with distinct sporulation behavior and unique specialized metabolism.</title>
        <authorList>
            <person name="Garcia R."/>
            <person name="Popoff A."/>
            <person name="Bader C.D."/>
            <person name="Loehr J."/>
            <person name="Walesch S."/>
            <person name="Walt C."/>
            <person name="Boldt J."/>
            <person name="Bunk B."/>
            <person name="Haeckl F.J.F.P.J."/>
            <person name="Gunesch A.P."/>
            <person name="Birkelbach J."/>
            <person name="Nuebel U."/>
            <person name="Pietschmann T."/>
            <person name="Bach T."/>
            <person name="Mueller R."/>
        </authorList>
    </citation>
    <scope>NUCLEOTIDE SEQUENCE</scope>
    <source>
        <strain evidence="1">MSr11367</strain>
    </source>
</reference>
<dbReference type="EMBL" id="CP089983">
    <property type="protein sequence ID" value="WXB04838.1"/>
    <property type="molecule type" value="Genomic_DNA"/>
</dbReference>
<keyword evidence="2" id="KW-1185">Reference proteome</keyword>
<proteinExistence type="predicted"/>
<evidence type="ECO:0000313" key="2">
    <source>
        <dbReference type="Proteomes" id="UP001374803"/>
    </source>
</evidence>
<gene>
    <name evidence="1" type="ORF">LVJ94_49100</name>
</gene>
<evidence type="ECO:0000313" key="1">
    <source>
        <dbReference type="EMBL" id="WXB04838.1"/>
    </source>
</evidence>
<protein>
    <submittedName>
        <fullName evidence="1">Uncharacterized protein</fullName>
    </submittedName>
</protein>
<organism evidence="1 2">
    <name type="scientific">Pendulispora rubella</name>
    <dbReference type="NCBI Taxonomy" id="2741070"/>
    <lineage>
        <taxon>Bacteria</taxon>
        <taxon>Pseudomonadati</taxon>
        <taxon>Myxococcota</taxon>
        <taxon>Myxococcia</taxon>
        <taxon>Myxococcales</taxon>
        <taxon>Sorangiineae</taxon>
        <taxon>Pendulisporaceae</taxon>
        <taxon>Pendulispora</taxon>
    </lineage>
</organism>
<accession>A0ABZ2L1K5</accession>
<sequence length="98" mass="10945">MSRSDVILPPNEEGAKRVLASIDDPVVRNIVQLCVTEARMRFIRGEAMSDDEWEAQLPAAPFDMEFFASVVSKVFSRRSVIDGIMRGESIARATGWDV</sequence>
<dbReference type="RefSeq" id="WP_394834480.1">
    <property type="nucleotide sequence ID" value="NZ_CP089929.1"/>
</dbReference>
<name>A0ABZ2L1K5_9BACT</name>
<dbReference type="Proteomes" id="UP001374803">
    <property type="component" value="Chromosome"/>
</dbReference>